<protein>
    <submittedName>
        <fullName evidence="1">Uncharacterized protein</fullName>
    </submittedName>
</protein>
<dbReference type="Proteomes" id="UP001209878">
    <property type="component" value="Unassembled WGS sequence"/>
</dbReference>
<accession>A0AAD9KVA6</accession>
<comment type="caution">
    <text evidence="1">The sequence shown here is derived from an EMBL/GenBank/DDBJ whole genome shotgun (WGS) entry which is preliminary data.</text>
</comment>
<gene>
    <name evidence="1" type="ORF">NP493_600g04006</name>
</gene>
<keyword evidence="2" id="KW-1185">Reference proteome</keyword>
<organism evidence="1 2">
    <name type="scientific">Ridgeia piscesae</name>
    <name type="common">Tubeworm</name>
    <dbReference type="NCBI Taxonomy" id="27915"/>
    <lineage>
        <taxon>Eukaryota</taxon>
        <taxon>Metazoa</taxon>
        <taxon>Spiralia</taxon>
        <taxon>Lophotrochozoa</taxon>
        <taxon>Annelida</taxon>
        <taxon>Polychaeta</taxon>
        <taxon>Sedentaria</taxon>
        <taxon>Canalipalpata</taxon>
        <taxon>Sabellida</taxon>
        <taxon>Siboglinidae</taxon>
        <taxon>Ridgeia</taxon>
    </lineage>
</organism>
<evidence type="ECO:0000313" key="1">
    <source>
        <dbReference type="EMBL" id="KAK2177418.1"/>
    </source>
</evidence>
<dbReference type="AlphaFoldDB" id="A0AAD9KVA6"/>
<dbReference type="EMBL" id="JAODUO010000599">
    <property type="protein sequence ID" value="KAK2177418.1"/>
    <property type="molecule type" value="Genomic_DNA"/>
</dbReference>
<sequence>MQTVNLSKSTTILCLSHPDIEIKHKLWSLQGQGKPAVKCLHQYLVGEAAVH</sequence>
<evidence type="ECO:0000313" key="2">
    <source>
        <dbReference type="Proteomes" id="UP001209878"/>
    </source>
</evidence>
<name>A0AAD9KVA6_RIDPI</name>
<reference evidence="1" key="1">
    <citation type="journal article" date="2023" name="Mol. Biol. Evol.">
        <title>Third-Generation Sequencing Reveals the Adaptive Role of the Epigenome in Three Deep-Sea Polychaetes.</title>
        <authorList>
            <person name="Perez M."/>
            <person name="Aroh O."/>
            <person name="Sun Y."/>
            <person name="Lan Y."/>
            <person name="Juniper S.K."/>
            <person name="Young C.R."/>
            <person name="Angers B."/>
            <person name="Qian P.Y."/>
        </authorList>
    </citation>
    <scope>NUCLEOTIDE SEQUENCE</scope>
    <source>
        <strain evidence="1">R07B-5</strain>
    </source>
</reference>
<proteinExistence type="predicted"/>